<evidence type="ECO:0000313" key="4">
    <source>
        <dbReference type="EMBL" id="GAA0724668.1"/>
    </source>
</evidence>
<dbReference type="PANTHER" id="PTHR45527">
    <property type="entry name" value="NONRIBOSOMAL PEPTIDE SYNTHETASE"/>
    <property type="match status" value="1"/>
</dbReference>
<evidence type="ECO:0000259" key="3">
    <source>
        <dbReference type="PROSITE" id="PS50075"/>
    </source>
</evidence>
<dbReference type="PROSITE" id="PS50075">
    <property type="entry name" value="CARRIER"/>
    <property type="match status" value="1"/>
</dbReference>
<reference evidence="4 5" key="1">
    <citation type="journal article" date="2019" name="Int. J. Syst. Evol. Microbiol.">
        <title>The Global Catalogue of Microorganisms (GCM) 10K type strain sequencing project: providing services to taxonomists for standard genome sequencing and annotation.</title>
        <authorList>
            <consortium name="The Broad Institute Genomics Platform"/>
            <consortium name="The Broad Institute Genome Sequencing Center for Infectious Disease"/>
            <person name="Wu L."/>
            <person name="Ma J."/>
        </authorList>
    </citation>
    <scope>NUCLEOTIDE SEQUENCE [LARGE SCALE GENOMIC DNA]</scope>
    <source>
        <strain evidence="4 5">JCM 15421</strain>
    </source>
</reference>
<dbReference type="Pfam" id="PF00550">
    <property type="entry name" value="PP-binding"/>
    <property type="match status" value="1"/>
</dbReference>
<dbReference type="Gene3D" id="3.30.559.30">
    <property type="entry name" value="Nonribosomal peptide synthetase, condensation domain"/>
    <property type="match status" value="1"/>
</dbReference>
<gene>
    <name evidence="4" type="ORF">GCM10009105_37460</name>
</gene>
<dbReference type="InterPro" id="IPR009081">
    <property type="entry name" value="PP-bd_ACP"/>
</dbReference>
<dbReference type="InterPro" id="IPR010071">
    <property type="entry name" value="AA_adenyl_dom"/>
</dbReference>
<feature type="domain" description="Carrier" evidence="3">
    <location>
        <begin position="658"/>
        <end position="733"/>
    </location>
</feature>
<dbReference type="Gene3D" id="1.10.1200.10">
    <property type="entry name" value="ACP-like"/>
    <property type="match status" value="1"/>
</dbReference>
<dbReference type="InterPro" id="IPR020806">
    <property type="entry name" value="PKS_PP-bd"/>
</dbReference>
<dbReference type="Pfam" id="PF13193">
    <property type="entry name" value="AMP-binding_C"/>
    <property type="match status" value="1"/>
</dbReference>
<evidence type="ECO:0000256" key="1">
    <source>
        <dbReference type="ARBA" id="ARBA00022450"/>
    </source>
</evidence>
<keyword evidence="1" id="KW-0596">Phosphopantetheine</keyword>
<comment type="caution">
    <text evidence="4">The sequence shown here is derived from an EMBL/GenBank/DDBJ whole genome shotgun (WGS) entry which is preliminary data.</text>
</comment>
<dbReference type="SUPFAM" id="SSF47336">
    <property type="entry name" value="ACP-like"/>
    <property type="match status" value="1"/>
</dbReference>
<evidence type="ECO:0000313" key="5">
    <source>
        <dbReference type="Proteomes" id="UP001501523"/>
    </source>
</evidence>
<dbReference type="SMART" id="SM00823">
    <property type="entry name" value="PKS_PP"/>
    <property type="match status" value="1"/>
</dbReference>
<dbReference type="Gene3D" id="3.30.300.30">
    <property type="match status" value="1"/>
</dbReference>
<proteinExistence type="predicted"/>
<sequence length="739" mass="81160">MISEGFLLCEVVETLTARHFVEAIERELAASRFNAPMSGAETNHLLITPEAQLVRFCRIGFAVGAAEPSASLPMVLHVNGTTEHVELRLAFDASIYPLFLAEQIAAHTCRLIGLLADSPDATLSQLDALSAHERRQVLETFNAACTPDFPHDLTLHGLVEDTARRRPEAIAVIYEDRTLSYAQLNDQGSRIAAHLRCERGVRPGDRVGIAVNRSEKMLAGILGILKCGAAYVPINPHHPWQTIRYMTDNAEMSVVVVDSDTIASMSAYGGDMFVLDVELASLELAENYSDCEGASNNDAYIIYTSGSTGKPKGVVVQHRAIVNTILWRNAYYGYDASDVTLQMPSIAFDSSVIDIFCALAVGGTLVIPRDELRLDAAHLRDLIKRHSVTTFIATPSYYKLLCSELGGVSTSLRAITLAGEIVTSDLLTMHALILPDTLLYNEYGPTENAVCSTASLLDPTSASVTIGSPITNVQVYIVDDENRLCAPGMPGEIYLGGAGLARGYFNRPDLTALAFTEHPIAELRPRVVYRSGDRGFWRPDGQLQFLGRTDGQVKIRGMRVEMSEVEEALLSHPVISNAVVVCKENDANNLYLAAYVIFDEPCDVSKLRQHLAALLPIYALPEVIERLDELPLTANGKIDRVKLRQRVDSDPSVREEVGPISTLEAQLLFIASDILKRNAIGLDDDLFEMGAHSLRIMEIFSRIRAELTCEASLMDIYARRTIRALARHLSNQSEPNFGY</sequence>
<name>A0ABN1J054_9GAMM</name>
<dbReference type="InterPro" id="IPR025110">
    <property type="entry name" value="AMP-bd_C"/>
</dbReference>
<dbReference type="Proteomes" id="UP001501523">
    <property type="component" value="Unassembled WGS sequence"/>
</dbReference>
<dbReference type="PANTHER" id="PTHR45527:SF1">
    <property type="entry name" value="FATTY ACID SYNTHASE"/>
    <property type="match status" value="1"/>
</dbReference>
<dbReference type="PROSITE" id="PS00455">
    <property type="entry name" value="AMP_BINDING"/>
    <property type="match status" value="1"/>
</dbReference>
<evidence type="ECO:0000256" key="2">
    <source>
        <dbReference type="ARBA" id="ARBA00022553"/>
    </source>
</evidence>
<keyword evidence="2" id="KW-0597">Phosphoprotein</keyword>
<organism evidence="4 5">
    <name type="scientific">Dokdonella soli</name>
    <dbReference type="NCBI Taxonomy" id="529810"/>
    <lineage>
        <taxon>Bacteria</taxon>
        <taxon>Pseudomonadati</taxon>
        <taxon>Pseudomonadota</taxon>
        <taxon>Gammaproteobacteria</taxon>
        <taxon>Lysobacterales</taxon>
        <taxon>Rhodanobacteraceae</taxon>
        <taxon>Dokdonella</taxon>
    </lineage>
</organism>
<dbReference type="NCBIfam" id="TIGR01733">
    <property type="entry name" value="AA-adenyl-dom"/>
    <property type="match status" value="1"/>
</dbReference>
<dbReference type="InterPro" id="IPR045851">
    <property type="entry name" value="AMP-bd_C_sf"/>
</dbReference>
<dbReference type="EMBL" id="BAAAEU010000032">
    <property type="protein sequence ID" value="GAA0724668.1"/>
    <property type="molecule type" value="Genomic_DNA"/>
</dbReference>
<protein>
    <recommendedName>
        <fullName evidence="3">Carrier domain-containing protein</fullName>
    </recommendedName>
</protein>
<dbReference type="InterPro" id="IPR036736">
    <property type="entry name" value="ACP-like_sf"/>
</dbReference>
<accession>A0ABN1J054</accession>
<dbReference type="Gene3D" id="3.40.50.980">
    <property type="match status" value="2"/>
</dbReference>
<dbReference type="CDD" id="cd05930">
    <property type="entry name" value="A_NRPS"/>
    <property type="match status" value="1"/>
</dbReference>
<dbReference type="Pfam" id="PF00501">
    <property type="entry name" value="AMP-binding"/>
    <property type="match status" value="1"/>
</dbReference>
<keyword evidence="5" id="KW-1185">Reference proteome</keyword>
<dbReference type="InterPro" id="IPR000873">
    <property type="entry name" value="AMP-dep_synth/lig_dom"/>
</dbReference>
<dbReference type="Gene3D" id="2.30.38.10">
    <property type="entry name" value="Luciferase, Domain 3"/>
    <property type="match status" value="1"/>
</dbReference>
<dbReference type="InterPro" id="IPR020845">
    <property type="entry name" value="AMP-binding_CS"/>
</dbReference>
<dbReference type="SUPFAM" id="SSF56801">
    <property type="entry name" value="Acetyl-CoA synthetase-like"/>
    <property type="match status" value="1"/>
</dbReference>